<dbReference type="GO" id="GO:0016757">
    <property type="term" value="F:glycosyltransferase activity"/>
    <property type="evidence" value="ECO:0007669"/>
    <property type="project" value="UniProtKB-KW"/>
</dbReference>
<dbReference type="PANTHER" id="PTHR22916">
    <property type="entry name" value="GLYCOSYLTRANSFERASE"/>
    <property type="match status" value="1"/>
</dbReference>
<dbReference type="InterPro" id="IPR001173">
    <property type="entry name" value="Glyco_trans_2-like"/>
</dbReference>
<dbReference type="InterPro" id="IPR029044">
    <property type="entry name" value="Nucleotide-diphossugar_trans"/>
</dbReference>
<feature type="domain" description="Glycosyltransferase 2-like" evidence="1">
    <location>
        <begin position="6"/>
        <end position="108"/>
    </location>
</feature>
<dbReference type="CDD" id="cd00761">
    <property type="entry name" value="Glyco_tranf_GTA_type"/>
    <property type="match status" value="1"/>
</dbReference>
<dbReference type="EMBL" id="CP136864">
    <property type="protein sequence ID" value="WOJ95049.1"/>
    <property type="molecule type" value="Genomic_DNA"/>
</dbReference>
<gene>
    <name evidence="2" type="ORF">R0135_07725</name>
</gene>
<protein>
    <submittedName>
        <fullName evidence="2">Glycosyltransferase family A protein</fullName>
        <ecNumber evidence="2">2.4.-.-</ecNumber>
    </submittedName>
</protein>
<dbReference type="PANTHER" id="PTHR22916:SF3">
    <property type="entry name" value="UDP-GLCNAC:BETAGAL BETA-1,3-N-ACETYLGLUCOSAMINYLTRANSFERASE-LIKE PROTEIN 1"/>
    <property type="match status" value="1"/>
</dbReference>
<dbReference type="EC" id="2.4.-.-" evidence="2"/>
<organism evidence="2 3">
    <name type="scientific">Congregibacter variabilis</name>
    <dbReference type="NCBI Taxonomy" id="3081200"/>
    <lineage>
        <taxon>Bacteria</taxon>
        <taxon>Pseudomonadati</taxon>
        <taxon>Pseudomonadota</taxon>
        <taxon>Gammaproteobacteria</taxon>
        <taxon>Cellvibrionales</taxon>
        <taxon>Halieaceae</taxon>
        <taxon>Congregibacter</taxon>
    </lineage>
</organism>
<evidence type="ECO:0000313" key="3">
    <source>
        <dbReference type="Proteomes" id="UP001626537"/>
    </source>
</evidence>
<dbReference type="Proteomes" id="UP001626537">
    <property type="component" value="Chromosome"/>
</dbReference>
<evidence type="ECO:0000313" key="2">
    <source>
        <dbReference type="EMBL" id="WOJ95049.1"/>
    </source>
</evidence>
<keyword evidence="2" id="KW-0328">Glycosyltransferase</keyword>
<reference evidence="2 3" key="1">
    <citation type="submission" date="2023-10" db="EMBL/GenBank/DDBJ databases">
        <title>Two novel species belonging to the OM43/NOR5 clade.</title>
        <authorList>
            <person name="Park M."/>
        </authorList>
    </citation>
    <scope>NUCLEOTIDE SEQUENCE [LARGE SCALE GENOMIC DNA]</scope>
    <source>
        <strain evidence="2 3">IMCC43200</strain>
    </source>
</reference>
<dbReference type="SUPFAM" id="SSF53448">
    <property type="entry name" value="Nucleotide-diphospho-sugar transferases"/>
    <property type="match status" value="1"/>
</dbReference>
<sequence>MHPLVSVIVPMFNAASTIARAIESIHAQAYVGQIEIVLIDDGSTDRTLEVIHELGVGDYRVYAQANSGASAARRKGVDMCQGDIVTFLDADDMLKPNHIQLHVDALSSSPGCKFSFGFCEDIELVHGKYPIVGGLIKDSDKASQIIIDTLATLLYDGCFPLSMNIACYKDVALRAMSGREHVLAANDYDFCLRLALQSDGVLVPCKTIEIERFETGITARNGGLQPAFACLAAKEAFLLSQRSDETVKAALSHRIETSWPAGFVHCLWNGYYKMAVLTLFTGIRFAPTKLAFRNVYWTLHYILRGN</sequence>
<evidence type="ECO:0000259" key="1">
    <source>
        <dbReference type="Pfam" id="PF00535"/>
    </source>
</evidence>
<dbReference type="RefSeq" id="WP_407349682.1">
    <property type="nucleotide sequence ID" value="NZ_CP136864.1"/>
</dbReference>
<proteinExistence type="predicted"/>
<dbReference type="Gene3D" id="3.90.550.10">
    <property type="entry name" value="Spore Coat Polysaccharide Biosynthesis Protein SpsA, Chain A"/>
    <property type="match status" value="1"/>
</dbReference>
<accession>A0ABZ0I6A5</accession>
<dbReference type="Pfam" id="PF00535">
    <property type="entry name" value="Glycos_transf_2"/>
    <property type="match status" value="1"/>
</dbReference>
<name>A0ABZ0I6A5_9GAMM</name>
<keyword evidence="3" id="KW-1185">Reference proteome</keyword>
<keyword evidence="2" id="KW-0808">Transferase</keyword>